<reference evidence="3 5" key="1">
    <citation type="submission" date="2015-02" db="EMBL/GenBank/DDBJ databases">
        <authorList>
            <person name="Chooi Y.-H."/>
        </authorList>
    </citation>
    <scope>NUCLEOTIDE SEQUENCE [LARGE SCALE GENOMIC DNA]</scope>
    <source>
        <strain evidence="3">E3</strain>
    </source>
</reference>
<evidence type="ECO:0000313" key="3">
    <source>
        <dbReference type="EMBL" id="CEP00992.1"/>
    </source>
</evidence>
<evidence type="ECO:0008006" key="7">
    <source>
        <dbReference type="Google" id="ProtNLM"/>
    </source>
</evidence>
<evidence type="ECO:0000256" key="2">
    <source>
        <dbReference type="ARBA" id="ARBA00023157"/>
    </source>
</evidence>
<evidence type="ECO:0000313" key="4">
    <source>
        <dbReference type="EMBL" id="SPQ95296.1"/>
    </source>
</evidence>
<organism evidence="3 5">
    <name type="scientific">Plasmodiophora brassicae</name>
    <name type="common">Clubroot disease agent</name>
    <dbReference type="NCBI Taxonomy" id="37360"/>
    <lineage>
        <taxon>Eukaryota</taxon>
        <taxon>Sar</taxon>
        <taxon>Rhizaria</taxon>
        <taxon>Endomyxa</taxon>
        <taxon>Phytomyxea</taxon>
        <taxon>Plasmodiophorida</taxon>
        <taxon>Plasmodiophoridae</taxon>
        <taxon>Plasmodiophora</taxon>
    </lineage>
</organism>
<comment type="similarity">
    <text evidence="1">Belongs to the PET191 family.</text>
</comment>
<keyword evidence="5" id="KW-1185">Reference proteome</keyword>
<accession>A0A0G4J0F0</accession>
<dbReference type="GO" id="GO:0033617">
    <property type="term" value="P:mitochondrial respiratory chain complex IV assembly"/>
    <property type="evidence" value="ECO:0007669"/>
    <property type="project" value="TreeGrafter"/>
</dbReference>
<evidence type="ECO:0000256" key="1">
    <source>
        <dbReference type="ARBA" id="ARBA00007785"/>
    </source>
</evidence>
<name>A0A0G4J0F0_PLABS</name>
<dbReference type="Proteomes" id="UP000039324">
    <property type="component" value="Unassembled WGS sequence"/>
</dbReference>
<dbReference type="EMBL" id="CDSF01000106">
    <property type="protein sequence ID" value="CEP00992.1"/>
    <property type="molecule type" value="Genomic_DNA"/>
</dbReference>
<protein>
    <recommendedName>
        <fullName evidence="7">CHCH domain-containing protein</fullName>
    </recommendedName>
</protein>
<proteinExistence type="inferred from homology"/>
<dbReference type="EMBL" id="OVEO01000004">
    <property type="protein sequence ID" value="SPQ95296.1"/>
    <property type="molecule type" value="Genomic_DNA"/>
</dbReference>
<dbReference type="AlphaFoldDB" id="A0A0G4J0F0"/>
<dbReference type="Pfam" id="PF10203">
    <property type="entry name" value="Pet191_N"/>
    <property type="match status" value="1"/>
</dbReference>
<dbReference type="InterPro" id="IPR018793">
    <property type="entry name" value="Cyt_c_oxidase_assmbl_Pet191"/>
</dbReference>
<reference evidence="4 6" key="2">
    <citation type="submission" date="2018-03" db="EMBL/GenBank/DDBJ databases">
        <authorList>
            <person name="Fogelqvist J."/>
        </authorList>
    </citation>
    <scope>NUCLEOTIDE SEQUENCE [LARGE SCALE GENOMIC DNA]</scope>
</reference>
<dbReference type="PANTHER" id="PTHR28627:SF1">
    <property type="entry name" value="CYTOCHROME C OXIDASE ASSEMBLY FACTOR 5"/>
    <property type="match status" value="1"/>
</dbReference>
<evidence type="ECO:0000313" key="6">
    <source>
        <dbReference type="Proteomes" id="UP000290189"/>
    </source>
</evidence>
<evidence type="ECO:0000313" key="5">
    <source>
        <dbReference type="Proteomes" id="UP000039324"/>
    </source>
</evidence>
<dbReference type="Proteomes" id="UP000290189">
    <property type="component" value="Unassembled WGS sequence"/>
</dbReference>
<geneLocation type="mitochondrion" evidence="4"/>
<dbReference type="OMA" id="KKTPKEC"/>
<keyword evidence="2" id="KW-1015">Disulfide bond</keyword>
<dbReference type="OrthoDB" id="282149at2759"/>
<dbReference type="PANTHER" id="PTHR28627">
    <property type="entry name" value="CYTOCHROME C OXIDASE ASSEMBLY FACTOR 5"/>
    <property type="match status" value="1"/>
</dbReference>
<gene>
    <name evidence="3" type="ORF">PBRA_008304</name>
    <name evidence="4" type="ORF">PLBR_LOCUS2511</name>
</gene>
<sequence>MTSCHEAYLALVDCVLHTPCVADGRPLQECMMDRDAVQRCKDLRQAFTHCQRGQLDARYRIRGNRYGR</sequence>
<keyword evidence="4" id="KW-0496">Mitochondrion</keyword>
<dbReference type="GO" id="GO:0005739">
    <property type="term" value="C:mitochondrion"/>
    <property type="evidence" value="ECO:0007669"/>
    <property type="project" value="TreeGrafter"/>
</dbReference>